<feature type="compositionally biased region" description="Low complexity" evidence="1">
    <location>
        <begin position="78"/>
        <end position="88"/>
    </location>
</feature>
<evidence type="ECO:0000313" key="3">
    <source>
        <dbReference type="EMBL" id="CAB4729954.1"/>
    </source>
</evidence>
<evidence type="ECO:0000313" key="5">
    <source>
        <dbReference type="EMBL" id="CAB5142477.1"/>
    </source>
</evidence>
<sequence>MGIKGKFFKGLLIVLVLALIPVAALSAQKVTPGSACKTVNQKVKYLNKTYTCIKSGKKYVWNKGAATATPTPTPTPAPTATSSPTPTTKPIELPSSGSPCKVQGETFTSGGTPLVCRLIAGGIYKYFELTKSFTTASNPISPDKLATCRLTDQRPQPVQPEGTFITYPIVPHVGSVKSGIEKIAVVGFDFSDSPGQGNPLDILGNNLERAGQFFNWYSNGKVKFEFTTYDKWIRLSQPSRAYVTGEHFTSTTGAMTVTDMAQEFNSAINKYINLSGYTAVFFVYPKTIETITQNYGLAAGWNGLPAFYGVGPSYYPVEFPYWTYIIHEMLHEQGLQGHSPKAPWRFGVLLNGNGYTAGMNSWDELAADWITEDEIYCIDKANLKPVQISLAPIERQQAGVHTIMIKLDNHRALVIESHRQGDFAQGMPEYGYGITLQLVDTTKMTSWDNDTNVTSVYLKVSNYQRYGPEYGTRLNNKFADDSGTNLFNGIGVSGARWGLDQNFLLLEGEKYTLEGITIDFLNSGNTDLISLSN</sequence>
<proteinExistence type="predicted"/>
<dbReference type="EMBL" id="CAFABC010000009">
    <property type="protein sequence ID" value="CAB4820938.1"/>
    <property type="molecule type" value="Genomic_DNA"/>
</dbReference>
<evidence type="ECO:0000256" key="1">
    <source>
        <dbReference type="SAM" id="MobiDB-lite"/>
    </source>
</evidence>
<name>A0A6J6S507_9ZZZZ</name>
<protein>
    <submittedName>
        <fullName evidence="3">Unannotated protein</fullName>
    </submittedName>
</protein>
<evidence type="ECO:0000313" key="2">
    <source>
        <dbReference type="EMBL" id="CAB4336843.1"/>
    </source>
</evidence>
<gene>
    <name evidence="3" type="ORF">UFOPK2731_00763</name>
    <name evidence="4" type="ORF">UFOPK3161_00544</name>
    <name evidence="2" type="ORF">UFOPK3962_00650</name>
    <name evidence="5" type="ORF">UFOPK4427_00578</name>
</gene>
<reference evidence="3" key="1">
    <citation type="submission" date="2020-05" db="EMBL/GenBank/DDBJ databases">
        <authorList>
            <person name="Chiriac C."/>
            <person name="Salcher M."/>
            <person name="Ghai R."/>
            <person name="Kavagutti S V."/>
        </authorList>
    </citation>
    <scope>NUCLEOTIDE SEQUENCE</scope>
</reference>
<evidence type="ECO:0000313" key="4">
    <source>
        <dbReference type="EMBL" id="CAB4820938.1"/>
    </source>
</evidence>
<organism evidence="3">
    <name type="scientific">freshwater metagenome</name>
    <dbReference type="NCBI Taxonomy" id="449393"/>
    <lineage>
        <taxon>unclassified sequences</taxon>
        <taxon>metagenomes</taxon>
        <taxon>ecological metagenomes</taxon>
    </lineage>
</organism>
<dbReference type="EMBL" id="CAESAH010000013">
    <property type="protein sequence ID" value="CAB4336843.1"/>
    <property type="molecule type" value="Genomic_DNA"/>
</dbReference>
<accession>A0A6J6S507</accession>
<dbReference type="EMBL" id="CAFBRY010000011">
    <property type="protein sequence ID" value="CAB5142477.1"/>
    <property type="molecule type" value="Genomic_DNA"/>
</dbReference>
<dbReference type="EMBL" id="CAEZYO010000018">
    <property type="protein sequence ID" value="CAB4729954.1"/>
    <property type="molecule type" value="Genomic_DNA"/>
</dbReference>
<dbReference type="AlphaFoldDB" id="A0A6J6S507"/>
<feature type="region of interest" description="Disordered" evidence="1">
    <location>
        <begin position="67"/>
        <end position="98"/>
    </location>
</feature>